<dbReference type="OrthoDB" id="6039788at2759"/>
<evidence type="ECO:0000313" key="2">
    <source>
        <dbReference type="EMBL" id="CAC5410722.1"/>
    </source>
</evidence>
<organism evidence="2 3">
    <name type="scientific">Mytilus coruscus</name>
    <name type="common">Sea mussel</name>
    <dbReference type="NCBI Taxonomy" id="42192"/>
    <lineage>
        <taxon>Eukaryota</taxon>
        <taxon>Metazoa</taxon>
        <taxon>Spiralia</taxon>
        <taxon>Lophotrochozoa</taxon>
        <taxon>Mollusca</taxon>
        <taxon>Bivalvia</taxon>
        <taxon>Autobranchia</taxon>
        <taxon>Pteriomorphia</taxon>
        <taxon>Mytilida</taxon>
        <taxon>Mytiloidea</taxon>
        <taxon>Mytilidae</taxon>
        <taxon>Mytilinae</taxon>
        <taxon>Mytilus</taxon>
    </lineage>
</organism>
<dbReference type="InterPro" id="IPR043502">
    <property type="entry name" value="DNA/RNA_pol_sf"/>
</dbReference>
<accession>A0A6J8DSR9</accession>
<dbReference type="InterPro" id="IPR000477">
    <property type="entry name" value="RT_dom"/>
</dbReference>
<evidence type="ECO:0000313" key="3">
    <source>
        <dbReference type="Proteomes" id="UP000507470"/>
    </source>
</evidence>
<proteinExistence type="predicted"/>
<keyword evidence="3" id="KW-1185">Reference proteome</keyword>
<dbReference type="InterPro" id="IPR036514">
    <property type="entry name" value="SGNH_hydro_sf"/>
</dbReference>
<dbReference type="AlphaFoldDB" id="A0A6J8DSR9"/>
<dbReference type="Proteomes" id="UP000507470">
    <property type="component" value="Unassembled WGS sequence"/>
</dbReference>
<name>A0A6J8DSR9_MYTCO</name>
<dbReference type="Gene3D" id="3.40.50.1110">
    <property type="entry name" value="SGNH hydrolase"/>
    <property type="match status" value="1"/>
</dbReference>
<dbReference type="Pfam" id="PF00078">
    <property type="entry name" value="RVT_1"/>
    <property type="match status" value="1"/>
</dbReference>
<dbReference type="PANTHER" id="PTHR19446">
    <property type="entry name" value="REVERSE TRANSCRIPTASES"/>
    <property type="match status" value="1"/>
</dbReference>
<feature type="domain" description="Reverse transcriptase" evidence="1">
    <location>
        <begin position="45"/>
        <end position="328"/>
    </location>
</feature>
<protein>
    <recommendedName>
        <fullName evidence="1">Reverse transcriptase domain-containing protein</fullName>
    </recommendedName>
</protein>
<sequence>MAETNEDILHMWTDYFYELSNPDYKQDFDYEKYELSTLQNTIIEKIEKGKLKIEPIREEKYMMLEEENKDRQNPANYRGITVTKIFTKILQSVLKSRIDIKIHQIQNQLQRGFTEAIPMIFAAFLASEAIIQSSEDDQEVLLLTLDAEKAFDKLEHEILFNKVYHYGIDGDMWILLRNMYREMSIRIKWDDLVSDKISVNQGIQQGAKLSTSLYKCYNNAILDSVTESGLGCHMGTIGIATPTCADDILVLANSECELQGIMDILEKYLKKEFIPPTSLPSLTPVIISDSKGRYLENQCTTAFEKSIKWWYKSGQTSSQGLTWLKNNIASKIGHLDNISLYVWLGTCDLTIYDRSSKHISLRPNPEEEVQNVINNFRDIKELLAAYPICKLTFLEIPIFSIFEWNKSHDHPSPSQFKHQDDILIVNILEINQQIRQLNNIVHVGSPAFSLNIYHSVACKSKNSRKRPRDLYNFNLYIDGIHPKVNLSKVWLRKISNRITTDCW</sequence>
<reference evidence="2 3" key="1">
    <citation type="submission" date="2020-06" db="EMBL/GenBank/DDBJ databases">
        <authorList>
            <person name="Li R."/>
            <person name="Bekaert M."/>
        </authorList>
    </citation>
    <scope>NUCLEOTIDE SEQUENCE [LARGE SCALE GENOMIC DNA]</scope>
    <source>
        <strain evidence="3">wild</strain>
    </source>
</reference>
<dbReference type="PROSITE" id="PS50878">
    <property type="entry name" value="RT_POL"/>
    <property type="match status" value="1"/>
</dbReference>
<dbReference type="SUPFAM" id="SSF56672">
    <property type="entry name" value="DNA/RNA polymerases"/>
    <property type="match status" value="1"/>
</dbReference>
<dbReference type="EMBL" id="CACVKT020007797">
    <property type="protein sequence ID" value="CAC5410722.1"/>
    <property type="molecule type" value="Genomic_DNA"/>
</dbReference>
<evidence type="ECO:0000259" key="1">
    <source>
        <dbReference type="PROSITE" id="PS50878"/>
    </source>
</evidence>
<gene>
    <name evidence="2" type="ORF">MCOR_43888</name>
</gene>